<proteinExistence type="predicted"/>
<evidence type="ECO:0000313" key="1">
    <source>
        <dbReference type="EMBL" id="KAH7907470.1"/>
    </source>
</evidence>
<keyword evidence="2" id="KW-1185">Reference proteome</keyword>
<evidence type="ECO:0000313" key="2">
    <source>
        <dbReference type="Proteomes" id="UP000790377"/>
    </source>
</evidence>
<accession>A0ACB8A297</accession>
<dbReference type="EMBL" id="MU267902">
    <property type="protein sequence ID" value="KAH7907470.1"/>
    <property type="molecule type" value="Genomic_DNA"/>
</dbReference>
<comment type="caution">
    <text evidence="1">The sequence shown here is derived from an EMBL/GenBank/DDBJ whole genome shotgun (WGS) entry which is preliminary data.</text>
</comment>
<gene>
    <name evidence="1" type="ORF">BJ138DRAFT_1014449</name>
</gene>
<reference evidence="1" key="1">
    <citation type="journal article" date="2021" name="New Phytol.">
        <title>Evolutionary innovations through gain and loss of genes in the ectomycorrhizal Boletales.</title>
        <authorList>
            <person name="Wu G."/>
            <person name="Miyauchi S."/>
            <person name="Morin E."/>
            <person name="Kuo A."/>
            <person name="Drula E."/>
            <person name="Varga T."/>
            <person name="Kohler A."/>
            <person name="Feng B."/>
            <person name="Cao Y."/>
            <person name="Lipzen A."/>
            <person name="Daum C."/>
            <person name="Hundley H."/>
            <person name="Pangilinan J."/>
            <person name="Johnson J."/>
            <person name="Barry K."/>
            <person name="LaButti K."/>
            <person name="Ng V."/>
            <person name="Ahrendt S."/>
            <person name="Min B."/>
            <person name="Choi I.G."/>
            <person name="Park H."/>
            <person name="Plett J.M."/>
            <person name="Magnuson J."/>
            <person name="Spatafora J.W."/>
            <person name="Nagy L.G."/>
            <person name="Henrissat B."/>
            <person name="Grigoriev I.V."/>
            <person name="Yang Z.L."/>
            <person name="Xu J."/>
            <person name="Martin F.M."/>
        </authorList>
    </citation>
    <scope>NUCLEOTIDE SEQUENCE</scope>
    <source>
        <strain evidence="1">ATCC 28755</strain>
    </source>
</reference>
<name>A0ACB8A297_9AGAM</name>
<dbReference type="Proteomes" id="UP000790377">
    <property type="component" value="Unassembled WGS sequence"/>
</dbReference>
<organism evidence="1 2">
    <name type="scientific">Hygrophoropsis aurantiaca</name>
    <dbReference type="NCBI Taxonomy" id="72124"/>
    <lineage>
        <taxon>Eukaryota</taxon>
        <taxon>Fungi</taxon>
        <taxon>Dikarya</taxon>
        <taxon>Basidiomycota</taxon>
        <taxon>Agaricomycotina</taxon>
        <taxon>Agaricomycetes</taxon>
        <taxon>Agaricomycetidae</taxon>
        <taxon>Boletales</taxon>
        <taxon>Coniophorineae</taxon>
        <taxon>Hygrophoropsidaceae</taxon>
        <taxon>Hygrophoropsis</taxon>
    </lineage>
</organism>
<protein>
    <submittedName>
        <fullName evidence="1">Uncharacterized protein</fullName>
    </submittedName>
</protein>
<sequence>MEEARGPGRGSYIWGRSVHNIRIERLWADFTAGIGSKWKVFFQDLEFGCGLNPDNPALIWLLHHLFLRTINVDVLEWANSWNHHKMSVPGHGRSSPLELKWFSMLENGARGFQPHDYHVPEEQLEEDQIAEYGIDWDAYHDSHVLAHHDNTNAPDLLINNPFMAYQPERLNDIQVDEPNCPLNGQQLSQLHAHLAQWTDDGTMNSRKVLWTEALVFCRQLMEA</sequence>